<gene>
    <name evidence="2" type="ORF">SLS55_008599</name>
</gene>
<feature type="region of interest" description="Disordered" evidence="1">
    <location>
        <begin position="1"/>
        <end position="24"/>
    </location>
</feature>
<reference evidence="2 3" key="1">
    <citation type="submission" date="2024-02" db="EMBL/GenBank/DDBJ databases">
        <title>De novo assembly and annotation of 12 fungi associated with fruit tree decline syndrome in Ontario, Canada.</title>
        <authorList>
            <person name="Sulman M."/>
            <person name="Ellouze W."/>
            <person name="Ilyukhin E."/>
        </authorList>
    </citation>
    <scope>NUCLEOTIDE SEQUENCE [LARGE SCALE GENOMIC DNA]</scope>
    <source>
        <strain evidence="2 3">FDS-637</strain>
    </source>
</reference>
<dbReference type="PANTHER" id="PTHR42070:SF1">
    <property type="entry name" value="FILAMENT ASSOCIATED PROTEIN, PUTATIVE (AFU_ORTHOLOGUE AFUA_8G06630)-RELATED"/>
    <property type="match status" value="1"/>
</dbReference>
<name>A0ABR3C6E1_9PEZI</name>
<dbReference type="CDD" id="cd14688">
    <property type="entry name" value="bZIP_YAP"/>
    <property type="match status" value="1"/>
</dbReference>
<dbReference type="EMBL" id="JAJVCZ030000009">
    <property type="protein sequence ID" value="KAL0256207.1"/>
    <property type="molecule type" value="Genomic_DNA"/>
</dbReference>
<dbReference type="RefSeq" id="XP_066629236.1">
    <property type="nucleotide sequence ID" value="XM_066780007.1"/>
</dbReference>
<feature type="compositionally biased region" description="Low complexity" evidence="1">
    <location>
        <begin position="149"/>
        <end position="165"/>
    </location>
</feature>
<comment type="caution">
    <text evidence="2">The sequence shown here is derived from an EMBL/GenBank/DDBJ whole genome shotgun (WGS) entry which is preliminary data.</text>
</comment>
<dbReference type="GeneID" id="92012684"/>
<feature type="region of interest" description="Disordered" evidence="1">
    <location>
        <begin position="102"/>
        <end position="165"/>
    </location>
</feature>
<feature type="compositionally biased region" description="Pro residues" evidence="1">
    <location>
        <begin position="138"/>
        <end position="148"/>
    </location>
</feature>
<accession>A0ABR3C6E1</accession>
<evidence type="ECO:0008006" key="4">
    <source>
        <dbReference type="Google" id="ProtNLM"/>
    </source>
</evidence>
<proteinExistence type="predicted"/>
<dbReference type="Proteomes" id="UP001430584">
    <property type="component" value="Unassembled WGS sequence"/>
</dbReference>
<dbReference type="PANTHER" id="PTHR42070">
    <property type="entry name" value="FILAMENT ASSOCIATED PROTEIN, PUTATIVE (AFU_ORTHOLOGUE AFUA_8G06630)-RELATED"/>
    <property type="match status" value="1"/>
</dbReference>
<evidence type="ECO:0000313" key="2">
    <source>
        <dbReference type="EMBL" id="KAL0256207.1"/>
    </source>
</evidence>
<feature type="compositionally biased region" description="Low complexity" evidence="1">
    <location>
        <begin position="110"/>
        <end position="123"/>
    </location>
</feature>
<feature type="compositionally biased region" description="Basic and acidic residues" evidence="1">
    <location>
        <begin position="1"/>
        <end position="18"/>
    </location>
</feature>
<keyword evidence="3" id="KW-1185">Reference proteome</keyword>
<organism evidence="2 3">
    <name type="scientific">Diplodia seriata</name>
    <dbReference type="NCBI Taxonomy" id="420778"/>
    <lineage>
        <taxon>Eukaryota</taxon>
        <taxon>Fungi</taxon>
        <taxon>Dikarya</taxon>
        <taxon>Ascomycota</taxon>
        <taxon>Pezizomycotina</taxon>
        <taxon>Dothideomycetes</taxon>
        <taxon>Dothideomycetes incertae sedis</taxon>
        <taxon>Botryosphaeriales</taxon>
        <taxon>Botryosphaeriaceae</taxon>
        <taxon>Diplodia</taxon>
    </lineage>
</organism>
<sequence length="283" mass="30439">MADPQAKDNLARIRDNQRRSRARRKEYLQELESKYRSCEQMGVQASAEIQAAAKRVLDENRRLRALLRHMGVSDADIDGFNDPSLAAPSPSAADALDTVLRAPRPCQPGSARSSCESSRSPASQGPTTTPLSAAGLEPPAPPPPPQIQPSPRSYSSATSISSTFSTPAAAESPVVPISSAQPFPINTLTDPPSAYDPSYNAYYGAPNLGNWTWPAGTDMPHDPAQHMPNSSSCLQAADIIRRMRSDIGPELEQDMGCTGQGQDCKIDNTVVFDLVDKYSMQGL</sequence>
<evidence type="ECO:0000256" key="1">
    <source>
        <dbReference type="SAM" id="MobiDB-lite"/>
    </source>
</evidence>
<evidence type="ECO:0000313" key="3">
    <source>
        <dbReference type="Proteomes" id="UP001430584"/>
    </source>
</evidence>
<protein>
    <recommendedName>
        <fullName evidence="4">BZIP domain-containing protein</fullName>
    </recommendedName>
</protein>